<accession>A0A2P7ALS2</accession>
<feature type="domain" description="DUF7507" evidence="2">
    <location>
        <begin position="86"/>
        <end position="184"/>
    </location>
</feature>
<dbReference type="Proteomes" id="UP000241158">
    <property type="component" value="Unassembled WGS sequence"/>
</dbReference>
<feature type="domain" description="DUF7507" evidence="2">
    <location>
        <begin position="760"/>
        <end position="856"/>
    </location>
</feature>
<reference evidence="4" key="1">
    <citation type="submission" date="2017-11" db="EMBL/GenBank/DDBJ databases">
        <authorList>
            <person name="Kuznetsova I."/>
            <person name="Sazanova A."/>
            <person name="Chirak E."/>
            <person name="Safronova V."/>
            <person name="Willems A."/>
        </authorList>
    </citation>
    <scope>NUCLEOTIDE SEQUENCE [LARGE SCALE GENOMIC DNA]</scope>
    <source>
        <strain evidence="4">PEPV15</strain>
    </source>
</reference>
<evidence type="ECO:0000259" key="1">
    <source>
        <dbReference type="Pfam" id="PF01345"/>
    </source>
</evidence>
<protein>
    <submittedName>
        <fullName evidence="3">Uncharacterized protein</fullName>
    </submittedName>
</protein>
<dbReference type="InterPro" id="IPR047589">
    <property type="entry name" value="DUF11_rpt"/>
</dbReference>
<proteinExistence type="predicted"/>
<keyword evidence="4" id="KW-1185">Reference proteome</keyword>
<dbReference type="PANTHER" id="PTHR34819">
    <property type="entry name" value="LARGE CYSTEINE-RICH PERIPLASMIC PROTEIN OMCB"/>
    <property type="match status" value="1"/>
</dbReference>
<dbReference type="PANTHER" id="PTHR34819:SF3">
    <property type="entry name" value="CELL SURFACE PROTEIN"/>
    <property type="match status" value="1"/>
</dbReference>
<dbReference type="RefSeq" id="WP_106719159.1">
    <property type="nucleotide sequence ID" value="NZ_PGGN01000006.1"/>
</dbReference>
<feature type="domain" description="DUF7507" evidence="2">
    <location>
        <begin position="200"/>
        <end position="299"/>
    </location>
</feature>
<feature type="domain" description="DUF7507" evidence="2">
    <location>
        <begin position="425"/>
        <end position="526"/>
    </location>
</feature>
<evidence type="ECO:0000313" key="3">
    <source>
        <dbReference type="EMBL" id="PSH55154.1"/>
    </source>
</evidence>
<feature type="domain" description="DUF7507" evidence="2">
    <location>
        <begin position="312"/>
        <end position="412"/>
    </location>
</feature>
<gene>
    <name evidence="3" type="ORF">CU100_24070</name>
</gene>
<comment type="caution">
    <text evidence="3">The sequence shown here is derived from an EMBL/GenBank/DDBJ whole genome shotgun (WGS) entry which is preliminary data.</text>
</comment>
<feature type="domain" description="DUF7507" evidence="2">
    <location>
        <begin position="1551"/>
        <end position="1648"/>
    </location>
</feature>
<feature type="domain" description="DUF7507" evidence="2">
    <location>
        <begin position="1201"/>
        <end position="1296"/>
    </location>
</feature>
<organism evidence="3 4">
    <name type="scientific">Phyllobacterium endophyticum</name>
    <dbReference type="NCBI Taxonomy" id="1149773"/>
    <lineage>
        <taxon>Bacteria</taxon>
        <taxon>Pseudomonadati</taxon>
        <taxon>Pseudomonadota</taxon>
        <taxon>Alphaproteobacteria</taxon>
        <taxon>Hyphomicrobiales</taxon>
        <taxon>Phyllobacteriaceae</taxon>
        <taxon>Phyllobacterium</taxon>
    </lineage>
</organism>
<dbReference type="SUPFAM" id="SSF117074">
    <property type="entry name" value="Hypothetical protein PA1324"/>
    <property type="match status" value="1"/>
</dbReference>
<dbReference type="Pfam" id="PF01345">
    <property type="entry name" value="DUF11"/>
    <property type="match status" value="1"/>
</dbReference>
<evidence type="ECO:0000313" key="4">
    <source>
        <dbReference type="Proteomes" id="UP000241158"/>
    </source>
</evidence>
<feature type="domain" description="DUF11" evidence="1">
    <location>
        <begin position="1850"/>
        <end position="1956"/>
    </location>
</feature>
<feature type="domain" description="DUF7507" evidence="2">
    <location>
        <begin position="1438"/>
        <end position="1537"/>
    </location>
</feature>
<feature type="domain" description="DUF7507" evidence="2">
    <location>
        <begin position="1713"/>
        <end position="1827"/>
    </location>
</feature>
<feature type="domain" description="DUF7507" evidence="2">
    <location>
        <begin position="870"/>
        <end position="966"/>
    </location>
</feature>
<evidence type="ECO:0000259" key="2">
    <source>
        <dbReference type="Pfam" id="PF24346"/>
    </source>
</evidence>
<name>A0A2P7ALS2_9HYPH</name>
<dbReference type="EMBL" id="PGGN01000006">
    <property type="protein sequence ID" value="PSH55154.1"/>
    <property type="molecule type" value="Genomic_DNA"/>
</dbReference>
<dbReference type="OrthoDB" id="9773411at2"/>
<dbReference type="Pfam" id="PF24346">
    <property type="entry name" value="DUF7507"/>
    <property type="match status" value="16"/>
</dbReference>
<sequence>MKNTGNVTLKDVVLDEPGLKIEGQLLELSPGEEDTASFTAVHEITQADLDKGRVDGAVIATGAAPDKTKVVSGPSETTVGLLAEGKLSIVKTAGKPSGNVAGSTIDYTFVIKNIGNVALTNVSATDTLPGVVLKGGPLASLAPGAEDTQTFTATYTLTQKDVDAGKVENVASVAGKPPVGDRVTAISAPVTVTFDQVKGLAIAKEAGKPSNGFKADSVIPYTFTIRNIGTVTLTNITLSESLKGVDLKGGPIASLAPGAEDKSTFTASYALTQADVDAGQLENSATATGSTPSGETTTSLPGKTLTMFTGAAPDLMLFKDAEGPTVMAVGGVIDYTFTVKNTGDVTLTNIVVEDTLPGLVLTGKPIAKLSPGETEKTAYTAQYTLTQADFDGGIVSNEATATGVTPQGDKFASLPSTVGVTLDKSPALSIVKTAGKPSGSTPGSTINYTFVIRNTGNVTLKDVAVSDKLPGIVLSGGPIALLAPDAEDAKTFTAIYTLTQADLDRGGVENMASVTGQPPVGVPVTATSTTVTSKFPALGKLEVKKTAGVPTGNRLGDTITYTFKVKNTGNVTLKDVVLDEPGLKIEGQLLELSPGEEDTASFTAVHEITQADLDKGRVDGAVTATGTSPDKTRVTSAPSATSVALLAEGKLSIVKTAGKPSGNVAGSTIDYTFVIKNTGNVTLKDVVLDEPGLKIEGQLLELSPGAEDAASFTAVHEITQADLDKGRVDGAVTATGTAPDKTRVASDPSATTVALLAEGKLEVKKTAGVPTGNRPGDKITYTFKVKNTGNVTLKDVVLDEPGLKIEGQLIELSPGAEDTASFTAVHEITQADLDKGRVDGAVTATGTAPDKTRVASDPSATTVALLAEGKLEVKKTAGVPTGNRPGDKITYTFKVKNTGNVTLKDVVLDEPGLKIEGQLIELSPGAEDTASFTAVHEITQADLDKGRVEGAVTATGTSPDKTRVVSDPNATTVALLAEGKLSIVKMAGKPSGNVAGSTINYTFVIKNIGNVTLKDVAVSDKLPGILLSGGPIASLAPDAEDAKTFTAIYTLTQADLDRGGVENMASVTGQPPVGDWVTAISAPVTSKFPALGKLEVKKTAGVPTGNRPGDKITYTFTVKNTGNVTLKDVVLDEPGLKIEGQLLELSPGAEDAASFTAVHEITQADLDKGRVEGAVTATGTSPDKTRVVSDPSATTVALASKPEMAIAKKADRTSFAKVGDKITYIFTITNIGNVTLRNLVVSDKLLSTLPICRVQQLAPAAETSCSADHIVKQADLDTGAVRNVATLTGDGPDGTPLMPIESAPVTTVADVVSKLTVEKTADAPAVVQAGNTIKYTFVVRNEGNVTLSNVTVQDTLPGVVLKGGPIAALAPGEANSTSFSATYVLTQKDVDAGKVVNKATATGTHSRRPVAGEGLIIFGEEPIKSPEVTVPVALAAGPELTILKRAGAPSGNTPGATIAYDFVITNTGNVTLSDVTVTDALPGVLLKGQPIKSLAPGEVNTTAYQAVYTLKQSDIDAGSVENTANVKANPPTGVPITAISPKVSTPIVAAAKLDLLKSIGKPSGRTAGASVPYTFKVSNSGNVTLVNITITDILPGIVIKGGPIPVLAPGQTDTTTFTATYILTQADIVAKRVLNKAKAHGRVPAKAPPKTAMFVRKDVPMIARSVGTPGELNGAPMPLRAPGDEVSSGGGEGGAAPIDSGESAALLEIGEENPELDLVKTGRFNDENGDGHANADETITYRFVVGNKGTATIHDVSVVDEGPVFNGRPAQNKLSRREPVSASIEPGKNQTFTATYRLGQDDIDAAASLEGGVKNKATAQGYNGDGATSTLFHSPESSSVIDLPAADGKDVSITKQAGLRQIRRGEKAPFTIKVVNNNLGNVGAISVTDVLPSGFRYVEGSATVNGVAAIPVILGRNVRFDNLRLGPKADLTIRLQMLALSTAEPGKHTNRARVDEAGGGQLAPEAGATIEIIIDPVFDCGDIAGKVFDDVNNNGYADPDEPGLPGVRVATVKGLLVTTDKHGRFHVACADLPDKRIGSNFIMKLDPRTLPTGYSVTTENPRVIRLTAGKMSKLNFGASIGHVVRLDLTDGAFEDGTTVLKMEWSDSLDGLVEVLKAQPSTLRIFYLVTVARKLAEERLAEIGEDIGKRWKAAGGTYELNIETRTEADQ</sequence>
<dbReference type="SMART" id="SM00710">
    <property type="entry name" value="PbH1"/>
    <property type="match status" value="8"/>
</dbReference>
<dbReference type="InterPro" id="IPR013783">
    <property type="entry name" value="Ig-like_fold"/>
</dbReference>
<feature type="domain" description="DUF7507" evidence="2">
    <location>
        <begin position="1314"/>
        <end position="1408"/>
    </location>
</feature>
<dbReference type="NCBIfam" id="TIGR01451">
    <property type="entry name" value="B_ant_repeat"/>
    <property type="match status" value="13"/>
</dbReference>
<dbReference type="InterPro" id="IPR001434">
    <property type="entry name" value="OmcB-like_DUF11"/>
</dbReference>
<feature type="domain" description="DUF7507" evidence="2">
    <location>
        <begin position="980"/>
        <end position="1078"/>
    </location>
</feature>
<feature type="domain" description="DUF7507" evidence="2">
    <location>
        <begin position="650"/>
        <end position="746"/>
    </location>
</feature>
<dbReference type="InterPro" id="IPR006626">
    <property type="entry name" value="PbH1"/>
</dbReference>
<dbReference type="InterPro" id="IPR055354">
    <property type="entry name" value="DUF7507"/>
</dbReference>
<feature type="domain" description="DUF7507" evidence="2">
    <location>
        <begin position="1093"/>
        <end position="1189"/>
    </location>
</feature>
<feature type="domain" description="DUF7507" evidence="2">
    <location>
        <begin position="2"/>
        <end position="71"/>
    </location>
</feature>
<dbReference type="InterPro" id="IPR051172">
    <property type="entry name" value="Chlamydia_OmcB"/>
</dbReference>
<dbReference type="Gene3D" id="2.60.40.10">
    <property type="entry name" value="Immunoglobulins"/>
    <property type="match status" value="7"/>
</dbReference>
<feature type="domain" description="DUF7507" evidence="2">
    <location>
        <begin position="540"/>
        <end position="636"/>
    </location>
</feature>